<keyword evidence="2" id="KW-0732">Signal</keyword>
<evidence type="ECO:0000313" key="3">
    <source>
        <dbReference type="EMBL" id="MDC3987067.1"/>
    </source>
</evidence>
<dbReference type="Proteomes" id="UP001151081">
    <property type="component" value="Unassembled WGS sequence"/>
</dbReference>
<reference evidence="3 4" key="1">
    <citation type="submission" date="2021-04" db="EMBL/GenBank/DDBJ databases">
        <title>Genome analysis of Polyangium sp.</title>
        <authorList>
            <person name="Li Y."/>
            <person name="Wang J."/>
        </authorList>
    </citation>
    <scope>NUCLEOTIDE SEQUENCE [LARGE SCALE GENOMIC DNA]</scope>
    <source>
        <strain evidence="3 4">SDU14</strain>
    </source>
</reference>
<dbReference type="PROSITE" id="PS51257">
    <property type="entry name" value="PROKAR_LIPOPROTEIN"/>
    <property type="match status" value="1"/>
</dbReference>
<name>A0A9X4AYD1_9BACT</name>
<dbReference type="EMBL" id="JAGTJJ010000047">
    <property type="protein sequence ID" value="MDC3987067.1"/>
    <property type="molecule type" value="Genomic_DNA"/>
</dbReference>
<keyword evidence="4" id="KW-1185">Reference proteome</keyword>
<evidence type="ECO:0000313" key="4">
    <source>
        <dbReference type="Proteomes" id="UP001151081"/>
    </source>
</evidence>
<feature type="signal peptide" evidence="2">
    <location>
        <begin position="1"/>
        <end position="21"/>
    </location>
</feature>
<organism evidence="3 4">
    <name type="scientific">Polyangium jinanense</name>
    <dbReference type="NCBI Taxonomy" id="2829994"/>
    <lineage>
        <taxon>Bacteria</taxon>
        <taxon>Pseudomonadati</taxon>
        <taxon>Myxococcota</taxon>
        <taxon>Polyangia</taxon>
        <taxon>Polyangiales</taxon>
        <taxon>Polyangiaceae</taxon>
        <taxon>Polyangium</taxon>
    </lineage>
</organism>
<dbReference type="RefSeq" id="WP_272422330.1">
    <property type="nucleotide sequence ID" value="NZ_JAGTJJ010000047.1"/>
</dbReference>
<evidence type="ECO:0000256" key="1">
    <source>
        <dbReference type="SAM" id="MobiDB-lite"/>
    </source>
</evidence>
<feature type="region of interest" description="Disordered" evidence="1">
    <location>
        <begin position="29"/>
        <end position="54"/>
    </location>
</feature>
<feature type="chain" id="PRO_5040800410" description="Lipoprotein" evidence="2">
    <location>
        <begin position="22"/>
        <end position="214"/>
    </location>
</feature>
<comment type="caution">
    <text evidence="3">The sequence shown here is derived from an EMBL/GenBank/DDBJ whole genome shotgun (WGS) entry which is preliminary data.</text>
</comment>
<dbReference type="AlphaFoldDB" id="A0A9X4AYD1"/>
<accession>A0A9X4AYD1</accession>
<gene>
    <name evidence="3" type="ORF">KEG57_41755</name>
</gene>
<feature type="compositionally biased region" description="Gly residues" evidence="1">
    <location>
        <begin position="29"/>
        <end position="51"/>
    </location>
</feature>
<proteinExistence type="predicted"/>
<sequence length="214" mass="21810">MISWWMRGAMALGLVLSAACGSTVNQDGSGGGGGGTGGSGGGTGGSGGEGGVIPPECAVETPASDPGPYEVTFQFENNGAFPAFLREDCFLQYTIESCEYGYAAVSTHAMCTQPCSSTDGCLTCGACLMASVPVDVGAQSTDTWSGTRYTFGTSAEGCSCHEPHVARAGRYRIRVPVYASDMDAQAGTPAYEVTMNFELPAPNGVVVVPIGQSP</sequence>
<evidence type="ECO:0008006" key="5">
    <source>
        <dbReference type="Google" id="ProtNLM"/>
    </source>
</evidence>
<protein>
    <recommendedName>
        <fullName evidence="5">Lipoprotein</fullName>
    </recommendedName>
</protein>
<evidence type="ECO:0000256" key="2">
    <source>
        <dbReference type="SAM" id="SignalP"/>
    </source>
</evidence>